<evidence type="ECO:0000256" key="4">
    <source>
        <dbReference type="ARBA" id="ARBA00023136"/>
    </source>
</evidence>
<protein>
    <recommendedName>
        <fullName evidence="8">Tetraspanin</fullName>
    </recommendedName>
</protein>
<feature type="transmembrane region" description="Helical" evidence="5">
    <location>
        <begin position="263"/>
        <end position="283"/>
    </location>
</feature>
<keyword evidence="2 5" id="KW-0812">Transmembrane</keyword>
<comment type="caution">
    <text evidence="6">The sequence shown here is derived from an EMBL/GenBank/DDBJ whole genome shotgun (WGS) entry which is preliminary data.</text>
</comment>
<evidence type="ECO:0000256" key="5">
    <source>
        <dbReference type="SAM" id="Phobius"/>
    </source>
</evidence>
<name>A0AAV1ULZ2_9STRA</name>
<feature type="transmembrane region" description="Helical" evidence="5">
    <location>
        <begin position="49"/>
        <end position="77"/>
    </location>
</feature>
<accession>A0AAV1ULZ2</accession>
<reference evidence="6" key="1">
    <citation type="submission" date="2024-01" db="EMBL/GenBank/DDBJ databases">
        <authorList>
            <person name="Webb A."/>
        </authorList>
    </citation>
    <scope>NUCLEOTIDE SEQUENCE</scope>
    <source>
        <strain evidence="6">Pm1</strain>
    </source>
</reference>
<dbReference type="GO" id="GO:0016020">
    <property type="term" value="C:membrane"/>
    <property type="evidence" value="ECO:0007669"/>
    <property type="project" value="UniProtKB-SubCell"/>
</dbReference>
<dbReference type="AlphaFoldDB" id="A0AAV1ULZ2"/>
<evidence type="ECO:0000256" key="3">
    <source>
        <dbReference type="ARBA" id="ARBA00022989"/>
    </source>
</evidence>
<dbReference type="EMBL" id="CAKLBY020000197">
    <property type="protein sequence ID" value="CAK7933989.1"/>
    <property type="molecule type" value="Genomic_DNA"/>
</dbReference>
<proteinExistence type="predicted"/>
<evidence type="ECO:0000256" key="1">
    <source>
        <dbReference type="ARBA" id="ARBA00004141"/>
    </source>
</evidence>
<organism evidence="6 7">
    <name type="scientific">Peronospora matthiolae</name>
    <dbReference type="NCBI Taxonomy" id="2874970"/>
    <lineage>
        <taxon>Eukaryota</taxon>
        <taxon>Sar</taxon>
        <taxon>Stramenopiles</taxon>
        <taxon>Oomycota</taxon>
        <taxon>Peronosporomycetes</taxon>
        <taxon>Peronosporales</taxon>
        <taxon>Peronosporaceae</taxon>
        <taxon>Peronospora</taxon>
    </lineage>
</organism>
<keyword evidence="3 5" id="KW-1133">Transmembrane helix</keyword>
<keyword evidence="4 5" id="KW-0472">Membrane</keyword>
<feature type="transmembrane region" description="Helical" evidence="5">
    <location>
        <begin position="7"/>
        <end position="29"/>
    </location>
</feature>
<evidence type="ECO:0000313" key="7">
    <source>
        <dbReference type="Proteomes" id="UP001162060"/>
    </source>
</evidence>
<feature type="transmembrane region" description="Helical" evidence="5">
    <location>
        <begin position="84"/>
        <end position="108"/>
    </location>
</feature>
<gene>
    <name evidence="6" type="ORF">PM001_LOCUS19139</name>
</gene>
<evidence type="ECO:0000256" key="2">
    <source>
        <dbReference type="ARBA" id="ARBA00022692"/>
    </source>
</evidence>
<sequence>MLKKLTLAGGLLILVNLSFLVGGILLLRFKSTLESSGWTDALDNTDYEYAAHTATWMLQLLGIAAIALAIVGIIGAIVQNRLLLLLYAIVVMIAMVVFGVLAAIAFTFRAKMKTYDEAAYPVDDREVVVANTFNQVYCYAEGYYYCNNATAKEAYTTFFPDAPSELLGLLPNVTGIVSLCGQLSSTVSGLQTVCEACNMSTTFAKYDRILMWAEDKCPRTAVTGQWCASFLATGAPGEVYNGAPYGQCRAIFFGVAIDWSTTMATAGVLLAVAALVIIIMTCFTRRSKERVTYNYDGGEVKIETSN</sequence>
<evidence type="ECO:0000313" key="6">
    <source>
        <dbReference type="EMBL" id="CAK7933989.1"/>
    </source>
</evidence>
<evidence type="ECO:0008006" key="8">
    <source>
        <dbReference type="Google" id="ProtNLM"/>
    </source>
</evidence>
<dbReference type="InterPro" id="IPR018499">
    <property type="entry name" value="Tetraspanin/Peripherin"/>
</dbReference>
<comment type="subcellular location">
    <subcellularLocation>
        <location evidence="1">Membrane</location>
        <topology evidence="1">Multi-pass membrane protein</topology>
    </subcellularLocation>
</comment>
<dbReference type="Proteomes" id="UP001162060">
    <property type="component" value="Unassembled WGS sequence"/>
</dbReference>
<dbReference type="Pfam" id="PF00335">
    <property type="entry name" value="Tetraspanin"/>
    <property type="match status" value="1"/>
</dbReference>